<dbReference type="KEGG" id="taa:NMY3_02300"/>
<dbReference type="InterPro" id="IPR036049">
    <property type="entry name" value="Ribosomal_uL29_sf"/>
</dbReference>
<proteinExistence type="inferred from homology"/>
<keyword evidence="2 4" id="KW-0689">Ribosomal protein</keyword>
<organism evidence="5 6">
    <name type="scientific">Candidatus Nitrosocosmicus oleophilus</name>
    <dbReference type="NCBI Taxonomy" id="1353260"/>
    <lineage>
        <taxon>Archaea</taxon>
        <taxon>Nitrososphaerota</taxon>
        <taxon>Nitrososphaeria</taxon>
        <taxon>Nitrososphaerales</taxon>
        <taxon>Nitrososphaeraceae</taxon>
        <taxon>Candidatus Nitrosocosmicus</taxon>
    </lineage>
</organism>
<dbReference type="SUPFAM" id="SSF46561">
    <property type="entry name" value="Ribosomal protein L29 (L29p)"/>
    <property type="match status" value="1"/>
</dbReference>
<dbReference type="NCBIfam" id="TIGR00012">
    <property type="entry name" value="L29"/>
    <property type="match status" value="1"/>
</dbReference>
<evidence type="ECO:0000256" key="4">
    <source>
        <dbReference type="HAMAP-Rule" id="MF_00374"/>
    </source>
</evidence>
<dbReference type="GO" id="GO:0005840">
    <property type="term" value="C:ribosome"/>
    <property type="evidence" value="ECO:0007669"/>
    <property type="project" value="UniProtKB-KW"/>
</dbReference>
<dbReference type="GO" id="GO:1990904">
    <property type="term" value="C:ribonucleoprotein complex"/>
    <property type="evidence" value="ECO:0007669"/>
    <property type="project" value="UniProtKB-KW"/>
</dbReference>
<keyword evidence="6" id="KW-1185">Reference proteome</keyword>
<evidence type="ECO:0000313" key="6">
    <source>
        <dbReference type="Proteomes" id="UP000058925"/>
    </source>
</evidence>
<protein>
    <recommendedName>
        <fullName evidence="4">Large ribosomal subunit protein uL29</fullName>
    </recommendedName>
</protein>
<dbReference type="GeneID" id="60422250"/>
<dbReference type="AlphaFoldDB" id="A0A654M001"/>
<dbReference type="Pfam" id="PF00831">
    <property type="entry name" value="Ribosomal_L29"/>
    <property type="match status" value="1"/>
</dbReference>
<gene>
    <name evidence="4" type="primary">rpl29</name>
    <name evidence="5" type="ORF">NMY3_02300</name>
</gene>
<accession>A0A654M001</accession>
<dbReference type="HAMAP" id="MF_00374">
    <property type="entry name" value="Ribosomal_uL29"/>
    <property type="match status" value="1"/>
</dbReference>
<dbReference type="GO" id="GO:0003735">
    <property type="term" value="F:structural constituent of ribosome"/>
    <property type="evidence" value="ECO:0007669"/>
    <property type="project" value="InterPro"/>
</dbReference>
<dbReference type="OrthoDB" id="11736at2157"/>
<name>A0A654M001_9ARCH</name>
<evidence type="ECO:0000256" key="2">
    <source>
        <dbReference type="ARBA" id="ARBA00022980"/>
    </source>
</evidence>
<evidence type="ECO:0000256" key="1">
    <source>
        <dbReference type="ARBA" id="ARBA00009254"/>
    </source>
</evidence>
<sequence length="69" mass="8113">MSRNRTKTLRQFNDQDLKDKLSDLKVDLAKLRSESIKGTLKKEAGVIRWKRRDIARILTLMNERTGAKR</sequence>
<keyword evidence="3 4" id="KW-0687">Ribonucleoprotein</keyword>
<dbReference type="InterPro" id="IPR001854">
    <property type="entry name" value="Ribosomal_uL29"/>
</dbReference>
<reference evidence="6" key="1">
    <citation type="submission" date="2015-10" db="EMBL/GenBank/DDBJ databases">
        <title>Niche specialization of a soil ammonia-oxidizing archaeon, Candidatus Nitrosocosmicus oleophilus.</title>
        <authorList>
            <person name="Jung M.-Y."/>
            <person name="Rhee S.-K."/>
        </authorList>
    </citation>
    <scope>NUCLEOTIDE SEQUENCE [LARGE SCALE GENOMIC DNA]</scope>
    <source>
        <strain evidence="6">MY3</strain>
    </source>
</reference>
<comment type="similarity">
    <text evidence="1 4">Belongs to the universal ribosomal protein uL29 family.</text>
</comment>
<dbReference type="EMBL" id="CP012850">
    <property type="protein sequence ID" value="ALI36497.1"/>
    <property type="molecule type" value="Genomic_DNA"/>
</dbReference>
<evidence type="ECO:0000313" key="5">
    <source>
        <dbReference type="EMBL" id="ALI36497.1"/>
    </source>
</evidence>
<evidence type="ECO:0000256" key="3">
    <source>
        <dbReference type="ARBA" id="ARBA00023274"/>
    </source>
</evidence>
<dbReference type="Gene3D" id="1.10.287.310">
    <property type="match status" value="1"/>
</dbReference>
<dbReference type="RefSeq" id="WP_196815746.1">
    <property type="nucleotide sequence ID" value="NZ_CP012850.1"/>
</dbReference>
<dbReference type="GO" id="GO:0006412">
    <property type="term" value="P:translation"/>
    <property type="evidence" value="ECO:0007669"/>
    <property type="project" value="UniProtKB-UniRule"/>
</dbReference>
<dbReference type="Proteomes" id="UP000058925">
    <property type="component" value="Chromosome"/>
</dbReference>